<dbReference type="SUPFAM" id="SSF54236">
    <property type="entry name" value="Ubiquitin-like"/>
    <property type="match status" value="1"/>
</dbReference>
<evidence type="ECO:0000313" key="9">
    <source>
        <dbReference type="Proteomes" id="UP000054477"/>
    </source>
</evidence>
<keyword evidence="9" id="KW-1185">Reference proteome</keyword>
<evidence type="ECO:0000256" key="4">
    <source>
        <dbReference type="ARBA" id="ARBA00023136"/>
    </source>
</evidence>
<feature type="domain" description="Ubiquitin-like" evidence="7">
    <location>
        <begin position="4"/>
        <end position="65"/>
    </location>
</feature>
<dbReference type="PROSITE" id="PS50053">
    <property type="entry name" value="UBIQUITIN_2"/>
    <property type="match status" value="1"/>
</dbReference>
<dbReference type="AlphaFoldDB" id="A0A0C9YJV5"/>
<dbReference type="InterPro" id="IPR000626">
    <property type="entry name" value="Ubiquitin-like_dom"/>
</dbReference>
<reference evidence="9" key="2">
    <citation type="submission" date="2015-01" db="EMBL/GenBank/DDBJ databases">
        <title>Evolutionary Origins and Diversification of the Mycorrhizal Mutualists.</title>
        <authorList>
            <consortium name="DOE Joint Genome Institute"/>
            <consortium name="Mycorrhizal Genomics Consortium"/>
            <person name="Kohler A."/>
            <person name="Kuo A."/>
            <person name="Nagy L.G."/>
            <person name="Floudas D."/>
            <person name="Copeland A."/>
            <person name="Barry K.W."/>
            <person name="Cichocki N."/>
            <person name="Veneault-Fourrey C."/>
            <person name="LaButti K."/>
            <person name="Lindquist E.A."/>
            <person name="Lipzen A."/>
            <person name="Lundell T."/>
            <person name="Morin E."/>
            <person name="Murat C."/>
            <person name="Riley R."/>
            <person name="Ohm R."/>
            <person name="Sun H."/>
            <person name="Tunlid A."/>
            <person name="Henrissat B."/>
            <person name="Grigoriev I.V."/>
            <person name="Hibbett D.S."/>
            <person name="Martin F."/>
        </authorList>
    </citation>
    <scope>NUCLEOTIDE SEQUENCE [LARGE SCALE GENOMIC DNA]</scope>
    <source>
        <strain evidence="9">LaAM-08-1</strain>
    </source>
</reference>
<feature type="region of interest" description="Disordered" evidence="5">
    <location>
        <begin position="468"/>
        <end position="497"/>
    </location>
</feature>
<dbReference type="PANTHER" id="PTHR12943:SF27">
    <property type="entry name" value="HOMOCYSTEINE-INDUCED ENDOPLASMIC RETICULUM PROTEIN, ISOFORM A"/>
    <property type="match status" value="1"/>
</dbReference>
<proteinExistence type="predicted"/>
<evidence type="ECO:0000256" key="5">
    <source>
        <dbReference type="SAM" id="MobiDB-lite"/>
    </source>
</evidence>
<dbReference type="PANTHER" id="PTHR12943">
    <property type="entry name" value="HOMOCYSTEINE-RESPONSIVE ENDOPLASMIC RETICULUM-RESIDENT UNIQUITIN-LIKE DOMAIN HERPUD PROTEIN FAMILY MEMBER"/>
    <property type="match status" value="1"/>
</dbReference>
<feature type="region of interest" description="Disordered" evidence="5">
    <location>
        <begin position="358"/>
        <end position="388"/>
    </location>
</feature>
<keyword evidence="3 6" id="KW-1133">Transmembrane helix</keyword>
<organism evidence="8 9">
    <name type="scientific">Laccaria amethystina LaAM-08-1</name>
    <dbReference type="NCBI Taxonomy" id="1095629"/>
    <lineage>
        <taxon>Eukaryota</taxon>
        <taxon>Fungi</taxon>
        <taxon>Dikarya</taxon>
        <taxon>Basidiomycota</taxon>
        <taxon>Agaricomycotina</taxon>
        <taxon>Agaricomycetes</taxon>
        <taxon>Agaricomycetidae</taxon>
        <taxon>Agaricales</taxon>
        <taxon>Agaricineae</taxon>
        <taxon>Hydnangiaceae</taxon>
        <taxon>Laccaria</taxon>
    </lineage>
</organism>
<dbReference type="GO" id="GO:0030968">
    <property type="term" value="P:endoplasmic reticulum unfolded protein response"/>
    <property type="evidence" value="ECO:0007669"/>
    <property type="project" value="TreeGrafter"/>
</dbReference>
<dbReference type="HOGENOM" id="CLU_021702_0_0_1"/>
<feature type="transmembrane region" description="Helical" evidence="6">
    <location>
        <begin position="324"/>
        <end position="341"/>
    </location>
</feature>
<dbReference type="InterPro" id="IPR039751">
    <property type="entry name" value="HERPUD1/2"/>
</dbReference>
<reference evidence="8 9" key="1">
    <citation type="submission" date="2014-04" db="EMBL/GenBank/DDBJ databases">
        <authorList>
            <consortium name="DOE Joint Genome Institute"/>
            <person name="Kuo A."/>
            <person name="Kohler A."/>
            <person name="Nagy L.G."/>
            <person name="Floudas D."/>
            <person name="Copeland A."/>
            <person name="Barry K.W."/>
            <person name="Cichocki N."/>
            <person name="Veneault-Fourrey C."/>
            <person name="LaButti K."/>
            <person name="Lindquist E.A."/>
            <person name="Lipzen A."/>
            <person name="Lundell T."/>
            <person name="Morin E."/>
            <person name="Murat C."/>
            <person name="Sun H."/>
            <person name="Tunlid A."/>
            <person name="Henrissat B."/>
            <person name="Grigoriev I.V."/>
            <person name="Hibbett D.S."/>
            <person name="Martin F."/>
            <person name="Nordberg H.P."/>
            <person name="Cantor M.N."/>
            <person name="Hua S.X."/>
        </authorList>
    </citation>
    <scope>NUCLEOTIDE SEQUENCE [LARGE SCALE GENOMIC DNA]</scope>
    <source>
        <strain evidence="8 9">LaAM-08-1</strain>
    </source>
</reference>
<gene>
    <name evidence="8" type="ORF">K443DRAFT_85077</name>
</gene>
<name>A0A0C9YJV5_9AGAR</name>
<dbReference type="Proteomes" id="UP000054477">
    <property type="component" value="Unassembled WGS sequence"/>
</dbReference>
<evidence type="ECO:0000256" key="3">
    <source>
        <dbReference type="ARBA" id="ARBA00022989"/>
    </source>
</evidence>
<dbReference type="Gene3D" id="3.10.20.90">
    <property type="entry name" value="Phosphatidylinositol 3-kinase Catalytic Subunit, Chain A, domain 1"/>
    <property type="match status" value="1"/>
</dbReference>
<sequence length="524" mass="58201">MSLIELRVELAAYSRSFPVKVYNASTILQVKQEIHRACPGQPRVEGQRLIWRGRSLADHERVEDLWKSDAEPRIVHLAVHPSAWTSIPPEIPNTQTAQGLHFETVPSLPSSTQRTVFPPLEPSLAPTQTIHRPLGFVLLKHENALSALTSSTIPMSTGAEDVAFMRTVAISAVEQHGWVWPSILDEEFPAVTPGGLEYDRVIIDGQPYLSLRNPSETPTAFQAHALEVLSYTFTILSIASPPATVIPSSSTQPVTIPPNVNQLLQQLGLPPIRVAENHNPNPNQNALLPELREIPLRPLLAPIIMLALRTLLLLYFVAPARKPIFAFLILAWMLYEIWQPIRNGFLRGIRRAVDNRQHQNGERAAGQGQHLARNAHPAQQLPADAPGAGPIVPGGPGVQASVLLDTLANMNIEEEENIINQTSGTATSQLGLGHKIMSFFGLLITTLHPAIWNRRRVALRRREGVIRTEMSLREPPQPPQEAEENGPAESQIREGLRSQHARRPLWIQRYMERVVAADWVDDSD</sequence>
<keyword evidence="4 6" id="KW-0472">Membrane</keyword>
<keyword evidence="2 6" id="KW-0812">Transmembrane</keyword>
<dbReference type="EMBL" id="KN838542">
    <property type="protein sequence ID" value="KIK08368.1"/>
    <property type="molecule type" value="Genomic_DNA"/>
</dbReference>
<accession>A0A0C9YJV5</accession>
<dbReference type="InterPro" id="IPR029071">
    <property type="entry name" value="Ubiquitin-like_domsf"/>
</dbReference>
<comment type="subcellular location">
    <subcellularLocation>
        <location evidence="1">Membrane</location>
    </subcellularLocation>
</comment>
<dbReference type="Pfam" id="PF00240">
    <property type="entry name" value="ubiquitin"/>
    <property type="match status" value="1"/>
</dbReference>
<dbReference type="GO" id="GO:0016020">
    <property type="term" value="C:membrane"/>
    <property type="evidence" value="ECO:0007669"/>
    <property type="project" value="UniProtKB-SubCell"/>
</dbReference>
<feature type="transmembrane region" description="Helical" evidence="6">
    <location>
        <begin position="299"/>
        <end position="318"/>
    </location>
</feature>
<evidence type="ECO:0000256" key="2">
    <source>
        <dbReference type="ARBA" id="ARBA00022692"/>
    </source>
</evidence>
<dbReference type="STRING" id="1095629.A0A0C9YJV5"/>
<evidence type="ECO:0000256" key="6">
    <source>
        <dbReference type="SAM" id="Phobius"/>
    </source>
</evidence>
<evidence type="ECO:0000259" key="7">
    <source>
        <dbReference type="PROSITE" id="PS50053"/>
    </source>
</evidence>
<evidence type="ECO:0000256" key="1">
    <source>
        <dbReference type="ARBA" id="ARBA00004370"/>
    </source>
</evidence>
<protein>
    <recommendedName>
        <fullName evidence="7">Ubiquitin-like domain-containing protein</fullName>
    </recommendedName>
</protein>
<dbReference type="OrthoDB" id="21589at2759"/>
<evidence type="ECO:0000313" key="8">
    <source>
        <dbReference type="EMBL" id="KIK08368.1"/>
    </source>
</evidence>